<evidence type="ECO:0000313" key="3">
    <source>
        <dbReference type="Proteomes" id="UP000314294"/>
    </source>
</evidence>
<keyword evidence="3" id="KW-1185">Reference proteome</keyword>
<evidence type="ECO:0000256" key="1">
    <source>
        <dbReference type="SAM" id="MobiDB-lite"/>
    </source>
</evidence>
<accession>A0A4Z2ECG6</accession>
<name>A0A4Z2ECG6_9TELE</name>
<proteinExistence type="predicted"/>
<sequence length="130" mass="14560">MHNSLSLHHRALSSSPPSPSSHPPPPPSLPPSLHHLLCQRGTGGSPLLCNAVASCPRERESERGRGRSGRKWERRRGRRRPTEGCDFLDRGREREQQVLRSRKLSKIRAEIFLSRDITSCPRTGKAAEGK</sequence>
<feature type="compositionally biased region" description="Basic and acidic residues" evidence="1">
    <location>
        <begin position="56"/>
        <end position="65"/>
    </location>
</feature>
<feature type="compositionally biased region" description="Basic residues" evidence="1">
    <location>
        <begin position="66"/>
        <end position="79"/>
    </location>
</feature>
<organism evidence="2 3">
    <name type="scientific">Liparis tanakae</name>
    <name type="common">Tanaka's snailfish</name>
    <dbReference type="NCBI Taxonomy" id="230148"/>
    <lineage>
        <taxon>Eukaryota</taxon>
        <taxon>Metazoa</taxon>
        <taxon>Chordata</taxon>
        <taxon>Craniata</taxon>
        <taxon>Vertebrata</taxon>
        <taxon>Euteleostomi</taxon>
        <taxon>Actinopterygii</taxon>
        <taxon>Neopterygii</taxon>
        <taxon>Teleostei</taxon>
        <taxon>Neoteleostei</taxon>
        <taxon>Acanthomorphata</taxon>
        <taxon>Eupercaria</taxon>
        <taxon>Perciformes</taxon>
        <taxon>Cottioidei</taxon>
        <taxon>Cottales</taxon>
        <taxon>Liparidae</taxon>
        <taxon>Liparis</taxon>
    </lineage>
</organism>
<comment type="caution">
    <text evidence="2">The sequence shown here is derived from an EMBL/GenBank/DDBJ whole genome shotgun (WGS) entry which is preliminary data.</text>
</comment>
<dbReference type="EMBL" id="SRLO01010304">
    <property type="protein sequence ID" value="TNN26413.1"/>
    <property type="molecule type" value="Genomic_DNA"/>
</dbReference>
<gene>
    <name evidence="2" type="ORF">EYF80_063450</name>
</gene>
<feature type="compositionally biased region" description="Pro residues" evidence="1">
    <location>
        <begin position="16"/>
        <end position="30"/>
    </location>
</feature>
<reference evidence="2 3" key="1">
    <citation type="submission" date="2019-03" db="EMBL/GenBank/DDBJ databases">
        <title>First draft genome of Liparis tanakae, snailfish: a comprehensive survey of snailfish specific genes.</title>
        <authorList>
            <person name="Kim W."/>
            <person name="Song I."/>
            <person name="Jeong J.-H."/>
            <person name="Kim D."/>
            <person name="Kim S."/>
            <person name="Ryu S."/>
            <person name="Song J.Y."/>
            <person name="Lee S.K."/>
        </authorList>
    </citation>
    <scope>NUCLEOTIDE SEQUENCE [LARGE SCALE GENOMIC DNA]</scope>
    <source>
        <tissue evidence="2">Muscle</tissue>
    </source>
</reference>
<feature type="region of interest" description="Disordered" evidence="1">
    <location>
        <begin position="54"/>
        <end position="88"/>
    </location>
</feature>
<dbReference type="AlphaFoldDB" id="A0A4Z2ECG6"/>
<dbReference type="Proteomes" id="UP000314294">
    <property type="component" value="Unassembled WGS sequence"/>
</dbReference>
<protein>
    <submittedName>
        <fullName evidence="2">Uncharacterized protein</fullName>
    </submittedName>
</protein>
<feature type="region of interest" description="Disordered" evidence="1">
    <location>
        <begin position="1"/>
        <end position="40"/>
    </location>
</feature>
<evidence type="ECO:0000313" key="2">
    <source>
        <dbReference type="EMBL" id="TNN26413.1"/>
    </source>
</evidence>